<proteinExistence type="predicted"/>
<accession>A0A6A5SH85</accession>
<organism evidence="2 3">
    <name type="scientific">Clathrospora elynae</name>
    <dbReference type="NCBI Taxonomy" id="706981"/>
    <lineage>
        <taxon>Eukaryota</taxon>
        <taxon>Fungi</taxon>
        <taxon>Dikarya</taxon>
        <taxon>Ascomycota</taxon>
        <taxon>Pezizomycotina</taxon>
        <taxon>Dothideomycetes</taxon>
        <taxon>Pleosporomycetidae</taxon>
        <taxon>Pleosporales</taxon>
        <taxon>Diademaceae</taxon>
        <taxon>Clathrospora</taxon>
    </lineage>
</organism>
<dbReference type="EMBL" id="ML976070">
    <property type="protein sequence ID" value="KAF1940005.1"/>
    <property type="molecule type" value="Genomic_DNA"/>
</dbReference>
<protein>
    <submittedName>
        <fullName evidence="2">Uncharacterized protein</fullName>
    </submittedName>
</protein>
<sequence>MSLNDAASSLGAWRFFLFRRYRKAVDDILACRQPPCIFKLPTVVPSISPSTRTPQTGCLLQQGSPQATTRTPECIRKWIGLPLLGLRRTTRRHLRARLSTAVTECEKQASPPRKQQDAARQDDVTDRCCAPSLPVPRPSCVRNPRCASSPQWPPVPRHHDDCARQPPLGPPPSLLDTVSSLHTRSYRSLTPDA</sequence>
<evidence type="ECO:0000256" key="1">
    <source>
        <dbReference type="SAM" id="MobiDB-lite"/>
    </source>
</evidence>
<evidence type="ECO:0000313" key="2">
    <source>
        <dbReference type="EMBL" id="KAF1940005.1"/>
    </source>
</evidence>
<feature type="compositionally biased region" description="Basic and acidic residues" evidence="1">
    <location>
        <begin position="114"/>
        <end position="125"/>
    </location>
</feature>
<reference evidence="2" key="1">
    <citation type="journal article" date="2020" name="Stud. Mycol.">
        <title>101 Dothideomycetes genomes: a test case for predicting lifestyles and emergence of pathogens.</title>
        <authorList>
            <person name="Haridas S."/>
            <person name="Albert R."/>
            <person name="Binder M."/>
            <person name="Bloem J."/>
            <person name="Labutti K."/>
            <person name="Salamov A."/>
            <person name="Andreopoulos B."/>
            <person name="Baker S."/>
            <person name="Barry K."/>
            <person name="Bills G."/>
            <person name="Bluhm B."/>
            <person name="Cannon C."/>
            <person name="Castanera R."/>
            <person name="Culley D."/>
            <person name="Daum C."/>
            <person name="Ezra D."/>
            <person name="Gonzalez J."/>
            <person name="Henrissat B."/>
            <person name="Kuo A."/>
            <person name="Liang C."/>
            <person name="Lipzen A."/>
            <person name="Lutzoni F."/>
            <person name="Magnuson J."/>
            <person name="Mondo S."/>
            <person name="Nolan M."/>
            <person name="Ohm R."/>
            <person name="Pangilinan J."/>
            <person name="Park H.-J."/>
            <person name="Ramirez L."/>
            <person name="Alfaro M."/>
            <person name="Sun H."/>
            <person name="Tritt A."/>
            <person name="Yoshinaga Y."/>
            <person name="Zwiers L.-H."/>
            <person name="Turgeon B."/>
            <person name="Goodwin S."/>
            <person name="Spatafora J."/>
            <person name="Crous P."/>
            <person name="Grigoriev I."/>
        </authorList>
    </citation>
    <scope>NUCLEOTIDE SEQUENCE</scope>
    <source>
        <strain evidence="2">CBS 161.51</strain>
    </source>
</reference>
<evidence type="ECO:0000313" key="3">
    <source>
        <dbReference type="Proteomes" id="UP000800038"/>
    </source>
</evidence>
<gene>
    <name evidence="2" type="ORF">EJ02DRAFT_240936</name>
</gene>
<feature type="region of interest" description="Disordered" evidence="1">
    <location>
        <begin position="137"/>
        <end position="193"/>
    </location>
</feature>
<feature type="compositionally biased region" description="Polar residues" evidence="1">
    <location>
        <begin position="176"/>
        <end position="193"/>
    </location>
</feature>
<name>A0A6A5SH85_9PLEO</name>
<keyword evidence="3" id="KW-1185">Reference proteome</keyword>
<feature type="region of interest" description="Disordered" evidence="1">
    <location>
        <begin position="105"/>
        <end position="125"/>
    </location>
</feature>
<dbReference type="AlphaFoldDB" id="A0A6A5SH85"/>
<dbReference type="Proteomes" id="UP000800038">
    <property type="component" value="Unassembled WGS sequence"/>
</dbReference>